<feature type="repeat" description="ANK" evidence="3">
    <location>
        <begin position="141"/>
        <end position="173"/>
    </location>
</feature>
<dbReference type="GO" id="GO:0000976">
    <property type="term" value="F:transcription cis-regulatory region binding"/>
    <property type="evidence" value="ECO:0007669"/>
    <property type="project" value="TreeGrafter"/>
</dbReference>
<dbReference type="PROSITE" id="PS50297">
    <property type="entry name" value="ANK_REP_REGION"/>
    <property type="match status" value="4"/>
</dbReference>
<feature type="non-terminal residue" evidence="5">
    <location>
        <position position="515"/>
    </location>
</feature>
<accession>A0A8J2HA65</accession>
<keyword evidence="1" id="KW-0677">Repeat</keyword>
<keyword evidence="6" id="KW-1185">Reference proteome</keyword>
<dbReference type="PANTHER" id="PTHR24193:SF121">
    <property type="entry name" value="ADA2A-CONTAINING COMPLEX COMPONENT 3, ISOFORM D"/>
    <property type="match status" value="1"/>
</dbReference>
<comment type="caution">
    <text evidence="5">The sequence shown here is derived from an EMBL/GenBank/DDBJ whole genome shotgun (WGS) entry which is preliminary data.</text>
</comment>
<feature type="repeat" description="ANK" evidence="3">
    <location>
        <begin position="217"/>
        <end position="249"/>
    </location>
</feature>
<dbReference type="SUPFAM" id="SSF48403">
    <property type="entry name" value="Ankyrin repeat"/>
    <property type="match status" value="2"/>
</dbReference>
<feature type="repeat" description="ANK" evidence="3">
    <location>
        <begin position="250"/>
        <end position="282"/>
    </location>
</feature>
<dbReference type="AlphaFoldDB" id="A0A8J2HA65"/>
<proteinExistence type="predicted"/>
<feature type="repeat" description="ANK" evidence="3">
    <location>
        <begin position="183"/>
        <end position="215"/>
    </location>
</feature>
<dbReference type="OrthoDB" id="539213at2759"/>
<evidence type="ECO:0000256" key="2">
    <source>
        <dbReference type="ARBA" id="ARBA00023043"/>
    </source>
</evidence>
<evidence type="ECO:0000313" key="5">
    <source>
        <dbReference type="EMBL" id="CAG5088604.1"/>
    </source>
</evidence>
<protein>
    <submittedName>
        <fullName evidence="5">Similar to RF_0381: Putative ankyrin repeat protein RF_0381 (Rickettsia felis (Strain ATCC VR-1525 / URRWXCal2))</fullName>
    </submittedName>
</protein>
<dbReference type="Pfam" id="PF12796">
    <property type="entry name" value="Ank_2"/>
    <property type="match status" value="1"/>
</dbReference>
<evidence type="ECO:0000313" key="6">
    <source>
        <dbReference type="Proteomes" id="UP000786811"/>
    </source>
</evidence>
<name>A0A8J2HA65_COTCN</name>
<feature type="transmembrane region" description="Helical" evidence="4">
    <location>
        <begin position="48"/>
        <end position="70"/>
    </location>
</feature>
<sequence>MANLSNMLASMKIPNICSLEINVTAVEELLNQPNTNFNMIVFDKSQALRYYTILLYMTVIYCTMRLIVYLRDREEINVTVVEEFLNKPDNNVNSIVYSEDRAFSCFSYTTLLGLAVEKSDEELIAYLIDRKANLEGSSFHGKENPLYIAAVNGDTKVFKKLYHLGANIHLKSDINWLPINSILRLSPLIIAARCGHLEIIKFLIEQGLDVNFTESECGSSLLHHAAASSNCKLVKFLLDNNAKINAKNHNGETPLLCAISSEKINIVKLLIARGADINNGQGSIERSTEIHSVYNKKSIREYLTSSGKWMTNKDFILNKTGQPILHYKLSSFDTCAKSCSIILDAGVDVNVQDSRGQFDCGCHMSYHDTLRAIIVQLILTLTLAGLTVCKENQQAVENGYENLRKTCLEEIQKMKINKVGVSNITFFDVLHMSFHYLAIRLKFAGLDQVIKEKLIAYPLYKGMLYYKLSEVRRRIKYLEEVEKLFEGMLWDLGLPATFIRELWSYFTNIDYTRQL</sequence>
<evidence type="ECO:0000256" key="3">
    <source>
        <dbReference type="PROSITE-ProRule" id="PRU00023"/>
    </source>
</evidence>
<reference evidence="5" key="1">
    <citation type="submission" date="2021-04" db="EMBL/GenBank/DDBJ databases">
        <authorList>
            <person name="Chebbi M.A.C M."/>
        </authorList>
    </citation>
    <scope>NUCLEOTIDE SEQUENCE</scope>
</reference>
<dbReference type="SMART" id="SM00248">
    <property type="entry name" value="ANK"/>
    <property type="match status" value="5"/>
</dbReference>
<dbReference type="InterPro" id="IPR050663">
    <property type="entry name" value="Ankyrin-SOCS_Box"/>
</dbReference>
<dbReference type="Proteomes" id="UP000786811">
    <property type="component" value="Unassembled WGS sequence"/>
</dbReference>
<dbReference type="EMBL" id="CAJNRD030001119">
    <property type="protein sequence ID" value="CAG5088604.1"/>
    <property type="molecule type" value="Genomic_DNA"/>
</dbReference>
<keyword evidence="4" id="KW-0472">Membrane</keyword>
<evidence type="ECO:0000256" key="1">
    <source>
        <dbReference type="ARBA" id="ARBA00022737"/>
    </source>
</evidence>
<dbReference type="GO" id="GO:0005634">
    <property type="term" value="C:nucleus"/>
    <property type="evidence" value="ECO:0007669"/>
    <property type="project" value="TreeGrafter"/>
</dbReference>
<dbReference type="PROSITE" id="PS50088">
    <property type="entry name" value="ANK_REPEAT"/>
    <property type="match status" value="4"/>
</dbReference>
<dbReference type="InterPro" id="IPR002110">
    <property type="entry name" value="Ankyrin_rpt"/>
</dbReference>
<dbReference type="PANTHER" id="PTHR24193">
    <property type="entry name" value="ANKYRIN REPEAT PROTEIN"/>
    <property type="match status" value="1"/>
</dbReference>
<dbReference type="Gene3D" id="1.25.40.20">
    <property type="entry name" value="Ankyrin repeat-containing domain"/>
    <property type="match status" value="2"/>
</dbReference>
<evidence type="ECO:0000256" key="4">
    <source>
        <dbReference type="SAM" id="Phobius"/>
    </source>
</evidence>
<dbReference type="GO" id="GO:0045944">
    <property type="term" value="P:positive regulation of transcription by RNA polymerase II"/>
    <property type="evidence" value="ECO:0007669"/>
    <property type="project" value="TreeGrafter"/>
</dbReference>
<keyword evidence="2 3" id="KW-0040">ANK repeat</keyword>
<keyword evidence="4" id="KW-1133">Transmembrane helix</keyword>
<organism evidence="5 6">
    <name type="scientific">Cotesia congregata</name>
    <name type="common">Parasitoid wasp</name>
    <name type="synonym">Apanteles congregatus</name>
    <dbReference type="NCBI Taxonomy" id="51543"/>
    <lineage>
        <taxon>Eukaryota</taxon>
        <taxon>Metazoa</taxon>
        <taxon>Ecdysozoa</taxon>
        <taxon>Arthropoda</taxon>
        <taxon>Hexapoda</taxon>
        <taxon>Insecta</taxon>
        <taxon>Pterygota</taxon>
        <taxon>Neoptera</taxon>
        <taxon>Endopterygota</taxon>
        <taxon>Hymenoptera</taxon>
        <taxon>Apocrita</taxon>
        <taxon>Ichneumonoidea</taxon>
        <taxon>Braconidae</taxon>
        <taxon>Microgastrinae</taxon>
        <taxon>Cotesia</taxon>
    </lineage>
</organism>
<keyword evidence="4" id="KW-0812">Transmembrane</keyword>
<dbReference type="InterPro" id="IPR036770">
    <property type="entry name" value="Ankyrin_rpt-contain_sf"/>
</dbReference>
<gene>
    <name evidence="5" type="ORF">HICCMSTLAB_LOCUS4908</name>
</gene>